<name>A0A9W2ZBS4_BIOGL</name>
<gene>
    <name evidence="4 5 6 7" type="primary">LOC129923779</name>
</gene>
<organism evidence="3 7">
    <name type="scientific">Biomphalaria glabrata</name>
    <name type="common">Bloodfluke planorb</name>
    <name type="synonym">Freshwater snail</name>
    <dbReference type="NCBI Taxonomy" id="6526"/>
    <lineage>
        <taxon>Eukaryota</taxon>
        <taxon>Metazoa</taxon>
        <taxon>Spiralia</taxon>
        <taxon>Lophotrochozoa</taxon>
        <taxon>Mollusca</taxon>
        <taxon>Gastropoda</taxon>
        <taxon>Heterobranchia</taxon>
        <taxon>Euthyneura</taxon>
        <taxon>Panpulmonata</taxon>
        <taxon>Hygrophila</taxon>
        <taxon>Lymnaeoidea</taxon>
        <taxon>Planorbidae</taxon>
        <taxon>Biomphalaria</taxon>
    </lineage>
</organism>
<sequence>MDDSSNNSLHPTGFIIFLLLLSTLGMVWTVSCSWLTGRKKRQRVGHNADITDGLVLQINRPVCVTVTRPLSPSIKSPRNKTIERYSIPEQTLGTASEDLRRSLRLPTIVVTPPSPVDTIAELSSLGSGSSIGKADDLVMSSDDTDIPEPSGGYQSPSQDGRAFYRGAVVRDSMRNRMSGLYSTPSLDSLEGDIGGYDSEKSGTFPLSALELITASPAIMLHYIPRTHSQQDRADSITSTQQNTCSNPNHCFQESDTKVPTYQTPECS</sequence>
<keyword evidence="3" id="KW-1185">Reference proteome</keyword>
<evidence type="ECO:0000313" key="3">
    <source>
        <dbReference type="Proteomes" id="UP001165740"/>
    </source>
</evidence>
<dbReference type="Proteomes" id="UP001165740">
    <property type="component" value="Chromosome 17"/>
</dbReference>
<keyword evidence="2" id="KW-0472">Membrane</keyword>
<proteinExistence type="predicted"/>
<evidence type="ECO:0000256" key="2">
    <source>
        <dbReference type="SAM" id="Phobius"/>
    </source>
</evidence>
<dbReference type="AlphaFoldDB" id="A0A9W2ZBS4"/>
<dbReference type="RefSeq" id="XP_055872421.1">
    <property type="nucleotide sequence ID" value="XM_056016446.1"/>
</dbReference>
<dbReference type="RefSeq" id="XP_055872422.1">
    <property type="nucleotide sequence ID" value="XM_056016447.1"/>
</dbReference>
<evidence type="ECO:0000313" key="6">
    <source>
        <dbReference type="RefSeq" id="XP_055872421.1"/>
    </source>
</evidence>
<dbReference type="GeneID" id="129923779"/>
<feature type="compositionally biased region" description="Polar residues" evidence="1">
    <location>
        <begin position="235"/>
        <end position="267"/>
    </location>
</feature>
<protein>
    <submittedName>
        <fullName evidence="4 5">Uncharacterized protein LOC129923779</fullName>
    </submittedName>
</protein>
<evidence type="ECO:0000313" key="7">
    <source>
        <dbReference type="RefSeq" id="XP_055872422.1"/>
    </source>
</evidence>
<keyword evidence="2" id="KW-1133">Transmembrane helix</keyword>
<evidence type="ECO:0000313" key="5">
    <source>
        <dbReference type="RefSeq" id="XP_055872419.1"/>
    </source>
</evidence>
<evidence type="ECO:0000256" key="1">
    <source>
        <dbReference type="SAM" id="MobiDB-lite"/>
    </source>
</evidence>
<dbReference type="RefSeq" id="XP_055872419.1">
    <property type="nucleotide sequence ID" value="XM_056016444.1"/>
</dbReference>
<feature type="region of interest" description="Disordered" evidence="1">
    <location>
        <begin position="140"/>
        <end position="159"/>
    </location>
</feature>
<evidence type="ECO:0000313" key="4">
    <source>
        <dbReference type="RefSeq" id="XP_055872418.1"/>
    </source>
</evidence>
<dbReference type="RefSeq" id="XP_055872418.1">
    <property type="nucleotide sequence ID" value="XM_056016443.1"/>
</dbReference>
<accession>A0A9W2ZBS4</accession>
<dbReference type="OrthoDB" id="10278839at2759"/>
<reference evidence="4 5" key="1">
    <citation type="submission" date="2025-04" db="UniProtKB">
        <authorList>
            <consortium name="RefSeq"/>
        </authorList>
    </citation>
    <scope>IDENTIFICATION</scope>
</reference>
<feature type="region of interest" description="Disordered" evidence="1">
    <location>
        <begin position="232"/>
        <end position="267"/>
    </location>
</feature>
<keyword evidence="2" id="KW-0812">Transmembrane</keyword>
<feature type="transmembrane region" description="Helical" evidence="2">
    <location>
        <begin position="12"/>
        <end position="35"/>
    </location>
</feature>